<evidence type="ECO:0000313" key="2">
    <source>
        <dbReference type="Proteomes" id="UP000442469"/>
    </source>
</evidence>
<reference evidence="1 2" key="1">
    <citation type="submission" date="2019-11" db="EMBL/GenBank/DDBJ databases">
        <title>Draft genome sequences of five Paenibacillus species of dairy origin.</title>
        <authorList>
            <person name="Olajide A.M."/>
            <person name="Chen S."/>
            <person name="Lapointe G."/>
        </authorList>
    </citation>
    <scope>NUCLEOTIDE SEQUENCE [LARGE SCALE GENOMIC DNA]</scope>
    <source>
        <strain evidence="1 2">3CT49</strain>
    </source>
</reference>
<dbReference type="AlphaFoldDB" id="A0A6N8F1F8"/>
<evidence type="ECO:0000313" key="1">
    <source>
        <dbReference type="EMBL" id="MUG24743.1"/>
    </source>
</evidence>
<dbReference type="Proteomes" id="UP000442469">
    <property type="component" value="Unassembled WGS sequence"/>
</dbReference>
<proteinExistence type="predicted"/>
<dbReference type="EMBL" id="WNZZ01000017">
    <property type="protein sequence ID" value="MUG24743.1"/>
    <property type="molecule type" value="Genomic_DNA"/>
</dbReference>
<comment type="caution">
    <text evidence="1">The sequence shown here is derived from an EMBL/GenBank/DDBJ whole genome shotgun (WGS) entry which is preliminary data.</text>
</comment>
<name>A0A6N8F1F8_PAEMA</name>
<gene>
    <name evidence="1" type="ORF">GNQ08_20455</name>
</gene>
<accession>A0A6N8F1F8</accession>
<organism evidence="1 2">
    <name type="scientific">Paenibacillus macerans</name>
    <name type="common">Bacillus macerans</name>
    <dbReference type="NCBI Taxonomy" id="44252"/>
    <lineage>
        <taxon>Bacteria</taxon>
        <taxon>Bacillati</taxon>
        <taxon>Bacillota</taxon>
        <taxon>Bacilli</taxon>
        <taxon>Bacillales</taxon>
        <taxon>Paenibacillaceae</taxon>
        <taxon>Paenibacillus</taxon>
    </lineage>
</organism>
<sequence length="74" mass="8463">MIRETTETLEIKETPADTVELSTGDVCWLDKEEHVLLIYRLDTEPLTVKVKGKADILKLRDMFNAAYPPGNEWA</sequence>
<dbReference type="RefSeq" id="WP_155620678.1">
    <property type="nucleotide sequence ID" value="NZ_WNZZ01000017.1"/>
</dbReference>
<protein>
    <submittedName>
        <fullName evidence="1">Uncharacterized protein</fullName>
    </submittedName>
</protein>